<dbReference type="CDD" id="cd05381">
    <property type="entry name" value="CAP_PR-1"/>
    <property type="match status" value="1"/>
</dbReference>
<dbReference type="GO" id="GO:0005615">
    <property type="term" value="C:extracellular space"/>
    <property type="evidence" value="ECO:0000318"/>
    <property type="project" value="GO_Central"/>
</dbReference>
<dbReference type="Proteomes" id="UP000017836">
    <property type="component" value="Unassembled WGS sequence"/>
</dbReference>
<dbReference type="eggNOG" id="KOG3017">
    <property type="taxonomic scope" value="Eukaryota"/>
</dbReference>
<dbReference type="Gramene" id="ERN11714">
    <property type="protein sequence ID" value="ERN11714"/>
    <property type="gene ID" value="AMTR_s00022p00231670"/>
</dbReference>
<feature type="domain" description="SCP" evidence="6">
    <location>
        <begin position="24"/>
        <end position="155"/>
    </location>
</feature>
<evidence type="ECO:0000256" key="3">
    <source>
        <dbReference type="ARBA" id="ARBA00022729"/>
    </source>
</evidence>
<evidence type="ECO:0000259" key="6">
    <source>
        <dbReference type="SMART" id="SM00198"/>
    </source>
</evidence>
<protein>
    <recommendedName>
        <fullName evidence="6">SCP domain-containing protein</fullName>
    </recommendedName>
</protein>
<comment type="similarity">
    <text evidence="2">Belongs to the CRISP family.</text>
</comment>
<comment type="function">
    <text evidence="1">Probably involved in the defense reaction of plants against pathogens.</text>
</comment>
<dbReference type="PANTHER" id="PTHR10334">
    <property type="entry name" value="CYSTEINE-RICH SECRETORY PROTEIN-RELATED"/>
    <property type="match status" value="1"/>
</dbReference>
<dbReference type="PRINTS" id="PR00838">
    <property type="entry name" value="V5ALLERGEN"/>
</dbReference>
<keyword evidence="8" id="KW-1185">Reference proteome</keyword>
<dbReference type="Gene3D" id="3.40.33.10">
    <property type="entry name" value="CAP"/>
    <property type="match status" value="1"/>
</dbReference>
<organism evidence="7 8">
    <name type="scientific">Amborella trichopoda</name>
    <dbReference type="NCBI Taxonomy" id="13333"/>
    <lineage>
        <taxon>Eukaryota</taxon>
        <taxon>Viridiplantae</taxon>
        <taxon>Streptophyta</taxon>
        <taxon>Embryophyta</taxon>
        <taxon>Tracheophyta</taxon>
        <taxon>Spermatophyta</taxon>
        <taxon>Magnoliopsida</taxon>
        <taxon>Amborellales</taxon>
        <taxon>Amborellaceae</taxon>
        <taxon>Amborella</taxon>
    </lineage>
</organism>
<sequence>MAMAIATITTLNFHLSKGYETNNQMIQQFLEVQNQARKEVDIPPLKWDPKLATYARAYSNQRRGDCNLVHSSGPFGENIFWGQGNKWSVRDAVAQWVQEGVNYHHESNLCSSQDCTHYTQIVWRTTKNVGCAKVICNSGDTFITCEYYPHGNYVGARPY</sequence>
<dbReference type="PRINTS" id="PR00837">
    <property type="entry name" value="V5TPXLIKE"/>
</dbReference>
<dbReference type="HOGENOM" id="CLU_035730_8_1_1"/>
<name>W1PV75_AMBTC</name>
<evidence type="ECO:0000256" key="1">
    <source>
        <dbReference type="ARBA" id="ARBA00003143"/>
    </source>
</evidence>
<evidence type="ECO:0000256" key="5">
    <source>
        <dbReference type="ARBA" id="ARBA00023265"/>
    </source>
</evidence>
<keyword evidence="3" id="KW-0732">Signal</keyword>
<accession>W1PV75</accession>
<dbReference type="InterPro" id="IPR002413">
    <property type="entry name" value="V5_allergen-like"/>
</dbReference>
<proteinExistence type="inferred from homology"/>
<evidence type="ECO:0000313" key="7">
    <source>
        <dbReference type="EMBL" id="ERN11714.1"/>
    </source>
</evidence>
<evidence type="ECO:0000313" key="8">
    <source>
        <dbReference type="Proteomes" id="UP000017836"/>
    </source>
</evidence>
<dbReference type="InterPro" id="IPR035940">
    <property type="entry name" value="CAP_sf"/>
</dbReference>
<dbReference type="Pfam" id="PF00188">
    <property type="entry name" value="CAP"/>
    <property type="match status" value="1"/>
</dbReference>
<dbReference type="AlphaFoldDB" id="W1PV75"/>
<keyword evidence="4" id="KW-1015">Disulfide bond</keyword>
<dbReference type="GO" id="GO:0098542">
    <property type="term" value="P:defense response to other organism"/>
    <property type="evidence" value="ECO:0007669"/>
    <property type="project" value="UniProtKB-ARBA"/>
</dbReference>
<gene>
    <name evidence="7" type="ORF">AMTR_s00022p00231670</name>
</gene>
<evidence type="ECO:0000256" key="4">
    <source>
        <dbReference type="ARBA" id="ARBA00023157"/>
    </source>
</evidence>
<dbReference type="InterPro" id="IPR014044">
    <property type="entry name" value="CAP_dom"/>
</dbReference>
<dbReference type="SUPFAM" id="SSF55797">
    <property type="entry name" value="PR-1-like"/>
    <property type="match status" value="1"/>
</dbReference>
<evidence type="ECO:0000256" key="2">
    <source>
        <dbReference type="ARBA" id="ARBA00009923"/>
    </source>
</evidence>
<dbReference type="SMART" id="SM00198">
    <property type="entry name" value="SCP"/>
    <property type="match status" value="1"/>
</dbReference>
<reference evidence="8" key="1">
    <citation type="journal article" date="2013" name="Science">
        <title>The Amborella genome and the evolution of flowering plants.</title>
        <authorList>
            <consortium name="Amborella Genome Project"/>
        </authorList>
    </citation>
    <scope>NUCLEOTIDE SEQUENCE [LARGE SCALE GENOMIC DNA]</scope>
</reference>
<keyword evidence="5" id="KW-0568">Pathogenesis-related protein</keyword>
<dbReference type="InterPro" id="IPR001283">
    <property type="entry name" value="CRISP-related"/>
</dbReference>
<dbReference type="FunFam" id="3.40.33.10:FF:000006">
    <property type="entry name" value="Putative pathogenesis-related protein 1"/>
    <property type="match status" value="1"/>
</dbReference>
<dbReference type="OMA" id="FIACEYH"/>
<dbReference type="EMBL" id="KI392687">
    <property type="protein sequence ID" value="ERN11714.1"/>
    <property type="molecule type" value="Genomic_DNA"/>
</dbReference>
<keyword evidence="5" id="KW-0611">Plant defense</keyword>